<dbReference type="eggNOG" id="KOG1869">
    <property type="taxonomic scope" value="Eukaryota"/>
</dbReference>
<gene>
    <name evidence="10" type="primary">LOC101497521</name>
</gene>
<feature type="region of interest" description="Disordered" evidence="7">
    <location>
        <begin position="1"/>
        <end position="23"/>
    </location>
</feature>
<reference evidence="10" key="2">
    <citation type="submission" date="2025-08" db="UniProtKB">
        <authorList>
            <consortium name="RefSeq"/>
        </authorList>
    </citation>
    <scope>IDENTIFICATION</scope>
    <source>
        <tissue evidence="10">Etiolated seedlings</tissue>
    </source>
</reference>
<evidence type="ECO:0000256" key="3">
    <source>
        <dbReference type="ARBA" id="ARBA00022664"/>
    </source>
</evidence>
<dbReference type="KEGG" id="cam:101497521"/>
<evidence type="ECO:0000313" key="10">
    <source>
        <dbReference type="RefSeq" id="XP_004497401.1"/>
    </source>
</evidence>
<proteinExistence type="inferred from homology"/>
<evidence type="ECO:0000313" key="9">
    <source>
        <dbReference type="Proteomes" id="UP000087171"/>
    </source>
</evidence>
<accession>A0A1S2Y2F0</accession>
<dbReference type="RefSeq" id="XP_004497401.1">
    <property type="nucleotide sequence ID" value="XM_004497344.3"/>
</dbReference>
<name>A0A1S2Y2F0_CICAR</name>
<dbReference type="Pfam" id="PF08312">
    <property type="entry name" value="cwf21"/>
    <property type="match status" value="1"/>
</dbReference>
<evidence type="ECO:0000259" key="8">
    <source>
        <dbReference type="Pfam" id="PF08312"/>
    </source>
</evidence>
<dbReference type="GO" id="GO:0005681">
    <property type="term" value="C:spliceosomal complex"/>
    <property type="evidence" value="ECO:0007669"/>
    <property type="project" value="UniProtKB-KW"/>
</dbReference>
<feature type="compositionally biased region" description="Polar residues" evidence="7">
    <location>
        <begin position="7"/>
        <end position="23"/>
    </location>
</feature>
<dbReference type="PANTHER" id="PTHR36562">
    <property type="entry name" value="SERINE/ARGININE REPETITIVE MATRIX 2"/>
    <property type="match status" value="1"/>
</dbReference>
<evidence type="ECO:0000256" key="7">
    <source>
        <dbReference type="SAM" id="MobiDB-lite"/>
    </source>
</evidence>
<evidence type="ECO:0000256" key="1">
    <source>
        <dbReference type="ARBA" id="ARBA00004123"/>
    </source>
</evidence>
<keyword evidence="3" id="KW-0507">mRNA processing</keyword>
<keyword evidence="4" id="KW-0747">Spliceosome</keyword>
<evidence type="ECO:0000256" key="6">
    <source>
        <dbReference type="ARBA" id="ARBA00023242"/>
    </source>
</evidence>
<dbReference type="GO" id="GO:0006397">
    <property type="term" value="P:mRNA processing"/>
    <property type="evidence" value="ECO:0007669"/>
    <property type="project" value="UniProtKB-KW"/>
</dbReference>
<organism evidence="9 10">
    <name type="scientific">Cicer arietinum</name>
    <name type="common">Chickpea</name>
    <name type="synonym">Garbanzo</name>
    <dbReference type="NCBI Taxonomy" id="3827"/>
    <lineage>
        <taxon>Eukaryota</taxon>
        <taxon>Viridiplantae</taxon>
        <taxon>Streptophyta</taxon>
        <taxon>Embryophyta</taxon>
        <taxon>Tracheophyta</taxon>
        <taxon>Spermatophyta</taxon>
        <taxon>Magnoliopsida</taxon>
        <taxon>eudicotyledons</taxon>
        <taxon>Gunneridae</taxon>
        <taxon>Pentapetalae</taxon>
        <taxon>rosids</taxon>
        <taxon>fabids</taxon>
        <taxon>Fabales</taxon>
        <taxon>Fabaceae</taxon>
        <taxon>Papilionoideae</taxon>
        <taxon>50 kb inversion clade</taxon>
        <taxon>NPAAA clade</taxon>
        <taxon>Hologalegina</taxon>
        <taxon>IRL clade</taxon>
        <taxon>Cicereae</taxon>
        <taxon>Cicer</taxon>
    </lineage>
</organism>
<reference evidence="9" key="1">
    <citation type="journal article" date="2013" name="Nat. Biotechnol.">
        <title>Draft genome sequence of chickpea (Cicer arietinum) provides a resource for trait improvement.</title>
        <authorList>
            <person name="Varshney R.K."/>
            <person name="Song C."/>
            <person name="Saxena R.K."/>
            <person name="Azam S."/>
            <person name="Yu S."/>
            <person name="Sharpe A.G."/>
            <person name="Cannon S."/>
            <person name="Baek J."/>
            <person name="Rosen B.D."/>
            <person name="Tar'an B."/>
            <person name="Millan T."/>
            <person name="Zhang X."/>
            <person name="Ramsay L.D."/>
            <person name="Iwata A."/>
            <person name="Wang Y."/>
            <person name="Nelson W."/>
            <person name="Farmer A.D."/>
            <person name="Gaur P.M."/>
            <person name="Soderlund C."/>
            <person name="Penmetsa R.V."/>
            <person name="Xu C."/>
            <person name="Bharti A.K."/>
            <person name="He W."/>
            <person name="Winter P."/>
            <person name="Zhao S."/>
            <person name="Hane J.K."/>
            <person name="Carrasquilla-Garcia N."/>
            <person name="Condie J.A."/>
            <person name="Upadhyaya H.D."/>
            <person name="Luo M.C."/>
            <person name="Thudi M."/>
            <person name="Gowda C.L."/>
            <person name="Singh N.P."/>
            <person name="Lichtenzveig J."/>
            <person name="Gali K.K."/>
            <person name="Rubio J."/>
            <person name="Nadarajan N."/>
            <person name="Dolezel J."/>
            <person name="Bansal K.C."/>
            <person name="Xu X."/>
            <person name="Edwards D."/>
            <person name="Zhang G."/>
            <person name="Kahl G."/>
            <person name="Gil J."/>
            <person name="Singh K.B."/>
            <person name="Datta S.K."/>
            <person name="Jackson S.A."/>
            <person name="Wang J."/>
            <person name="Cook D.R."/>
        </authorList>
    </citation>
    <scope>NUCLEOTIDE SEQUENCE [LARGE SCALE GENOMIC DNA]</scope>
    <source>
        <strain evidence="9">cv. CDC Frontier</strain>
    </source>
</reference>
<dbReference type="STRING" id="3827.A0A1S2Y2F0"/>
<evidence type="ECO:0000256" key="5">
    <source>
        <dbReference type="ARBA" id="ARBA00023187"/>
    </source>
</evidence>
<dbReference type="PANTHER" id="PTHR36562:SF5">
    <property type="entry name" value="SERINE_ARGININE REPETITIVE MATRIX 2"/>
    <property type="match status" value="1"/>
</dbReference>
<dbReference type="PaxDb" id="3827-XP_004497401.1"/>
<dbReference type="Proteomes" id="UP000087171">
    <property type="component" value="Chromosome Ca4"/>
</dbReference>
<comment type="similarity">
    <text evidence="2">Belongs to the CWC21 family.</text>
</comment>
<keyword evidence="9" id="KW-1185">Reference proteome</keyword>
<dbReference type="CDD" id="cd21372">
    <property type="entry name" value="cwf21_CWC21-like"/>
    <property type="match status" value="1"/>
</dbReference>
<comment type="subcellular location">
    <subcellularLocation>
        <location evidence="1">Nucleus</location>
    </subcellularLocation>
</comment>
<dbReference type="InterPro" id="IPR051372">
    <property type="entry name" value="CWC21"/>
</dbReference>
<dbReference type="OrthoDB" id="10267305at2759"/>
<evidence type="ECO:0000256" key="4">
    <source>
        <dbReference type="ARBA" id="ARBA00022728"/>
    </source>
</evidence>
<dbReference type="GeneID" id="101497521"/>
<feature type="domain" description="CWF21" evidence="8">
    <location>
        <begin position="52"/>
        <end position="92"/>
    </location>
</feature>
<dbReference type="InterPro" id="IPR013170">
    <property type="entry name" value="mRNA_splic_Cwf21_dom"/>
</dbReference>
<protein>
    <submittedName>
        <fullName evidence="10">Pre-mRNA-splicing factor cwc-21-like</fullName>
    </submittedName>
</protein>
<sequence length="108" mass="12167">MYKGIGLQSQTPRGSGSNGYLQSNKFKPRTWKVAENVKGTVGVTRNANKEIIEHNRKRQIQLKLFILEDKLIDQGYTDSEIAHKLHEARIILEAAADQNDGSSNLVKF</sequence>
<keyword evidence="6" id="KW-0539">Nucleus</keyword>
<dbReference type="AlphaFoldDB" id="A0A1S2Y2F0"/>
<evidence type="ECO:0000256" key="2">
    <source>
        <dbReference type="ARBA" id="ARBA00005954"/>
    </source>
</evidence>
<keyword evidence="5" id="KW-0508">mRNA splicing</keyword>
<dbReference type="GO" id="GO:0008380">
    <property type="term" value="P:RNA splicing"/>
    <property type="evidence" value="ECO:0007669"/>
    <property type="project" value="UniProtKB-KW"/>
</dbReference>